<name>A0A9Q1RK59_9SOLA</name>
<dbReference type="Proteomes" id="UP001152561">
    <property type="component" value="Unassembled WGS sequence"/>
</dbReference>
<evidence type="ECO:0000313" key="2">
    <source>
        <dbReference type="Proteomes" id="UP001152561"/>
    </source>
</evidence>
<dbReference type="EMBL" id="JAJAGQ010000004">
    <property type="protein sequence ID" value="KAJ8564515.1"/>
    <property type="molecule type" value="Genomic_DNA"/>
</dbReference>
<organism evidence="1 2">
    <name type="scientific">Anisodus acutangulus</name>
    <dbReference type="NCBI Taxonomy" id="402998"/>
    <lineage>
        <taxon>Eukaryota</taxon>
        <taxon>Viridiplantae</taxon>
        <taxon>Streptophyta</taxon>
        <taxon>Embryophyta</taxon>
        <taxon>Tracheophyta</taxon>
        <taxon>Spermatophyta</taxon>
        <taxon>Magnoliopsida</taxon>
        <taxon>eudicotyledons</taxon>
        <taxon>Gunneridae</taxon>
        <taxon>Pentapetalae</taxon>
        <taxon>asterids</taxon>
        <taxon>lamiids</taxon>
        <taxon>Solanales</taxon>
        <taxon>Solanaceae</taxon>
        <taxon>Solanoideae</taxon>
        <taxon>Hyoscyameae</taxon>
        <taxon>Anisodus</taxon>
    </lineage>
</organism>
<comment type="caution">
    <text evidence="1">The sequence shown here is derived from an EMBL/GenBank/DDBJ whole genome shotgun (WGS) entry which is preliminary data.</text>
</comment>
<proteinExistence type="predicted"/>
<dbReference type="OrthoDB" id="10571527at2759"/>
<gene>
    <name evidence="1" type="ORF">K7X08_000975</name>
</gene>
<keyword evidence="2" id="KW-1185">Reference proteome</keyword>
<reference evidence="2" key="1">
    <citation type="journal article" date="2023" name="Proc. Natl. Acad. Sci. U.S.A.">
        <title>Genomic and structural basis for evolution of tropane alkaloid biosynthesis.</title>
        <authorList>
            <person name="Wanga Y.-J."/>
            <person name="Taina T."/>
            <person name="Yua J.-Y."/>
            <person name="Lia J."/>
            <person name="Xua B."/>
            <person name="Chenc J."/>
            <person name="D'Auriad J.C."/>
            <person name="Huanga J.-P."/>
            <person name="Huanga S.-X."/>
        </authorList>
    </citation>
    <scope>NUCLEOTIDE SEQUENCE [LARGE SCALE GENOMIC DNA]</scope>
    <source>
        <strain evidence="2">cv. KIB-2019</strain>
    </source>
</reference>
<sequence>MYQVFKQLADIVKPMVHNEVQQVRELEANRLHSGEGSASSAIPLMNGGDQWRLAELAVDNPGYEPARLSGDAVYSETPFQQSQPVPNPYHTGSANFLRMADVRGEQTWNTIPPYSQVSSVVPGAQVAGFGGYAQQQQWGYTPPVGNGQKITYNFQNHVQQGAEWRPPVQNAY</sequence>
<protein>
    <submittedName>
        <fullName evidence="1">Uncharacterized protein</fullName>
    </submittedName>
</protein>
<dbReference type="AlphaFoldDB" id="A0A9Q1RK59"/>
<evidence type="ECO:0000313" key="1">
    <source>
        <dbReference type="EMBL" id="KAJ8564515.1"/>
    </source>
</evidence>
<accession>A0A9Q1RK59</accession>